<dbReference type="GO" id="GO:0006974">
    <property type="term" value="P:DNA damage response"/>
    <property type="evidence" value="ECO:0007669"/>
    <property type="project" value="TreeGrafter"/>
</dbReference>
<dbReference type="PANTHER" id="PTHR34387">
    <property type="entry name" value="SLR1258 PROTEIN"/>
    <property type="match status" value="1"/>
</dbReference>
<dbReference type="Gene3D" id="3.30.70.2970">
    <property type="entry name" value="Protein of unknown function (DUF541), domain 2"/>
    <property type="match status" value="1"/>
</dbReference>
<feature type="signal peptide" evidence="1">
    <location>
        <begin position="1"/>
        <end position="21"/>
    </location>
</feature>
<dbReference type="Pfam" id="PF04402">
    <property type="entry name" value="SIMPL"/>
    <property type="match status" value="1"/>
</dbReference>
<dbReference type="PANTHER" id="PTHR34387:SF1">
    <property type="entry name" value="PERIPLASMIC IMMUNOGENIC PROTEIN"/>
    <property type="match status" value="1"/>
</dbReference>
<dbReference type="AlphaFoldDB" id="A0A0J5P6T1"/>
<dbReference type="EMBL" id="JWIZ01000046">
    <property type="protein sequence ID" value="KMK51179.1"/>
    <property type="molecule type" value="Genomic_DNA"/>
</dbReference>
<dbReference type="RefSeq" id="WP_047977220.1">
    <property type="nucleotide sequence ID" value="NZ_JWIZ01000046.1"/>
</dbReference>
<dbReference type="InterPro" id="IPR007497">
    <property type="entry name" value="SIMPL/DUF541"/>
</dbReference>
<name>A0A0J5P6T1_9PAST</name>
<reference evidence="2 3" key="1">
    <citation type="submission" date="2014-12" db="EMBL/GenBank/DDBJ databases">
        <title>Reclassification of Actinobacillus muris as Muribacter muris.</title>
        <authorList>
            <person name="Christensen H."/>
            <person name="Nicklas W."/>
            <person name="Bisgaard M."/>
        </authorList>
    </citation>
    <scope>NUCLEOTIDE SEQUENCE [LARGE SCALE GENOMIC DNA]</scope>
    <source>
        <strain evidence="2 3">Ackerman80-443D</strain>
    </source>
</reference>
<dbReference type="Proteomes" id="UP000036270">
    <property type="component" value="Unassembled WGS sequence"/>
</dbReference>
<accession>A0A0J5P6T1</accession>
<evidence type="ECO:0000313" key="3">
    <source>
        <dbReference type="Proteomes" id="UP000036270"/>
    </source>
</evidence>
<organism evidence="2 3">
    <name type="scientific">Muribacter muris</name>
    <dbReference type="NCBI Taxonomy" id="67855"/>
    <lineage>
        <taxon>Bacteria</taxon>
        <taxon>Pseudomonadati</taxon>
        <taxon>Pseudomonadota</taxon>
        <taxon>Gammaproteobacteria</taxon>
        <taxon>Pasteurellales</taxon>
        <taxon>Pasteurellaceae</taxon>
        <taxon>Muribacter</taxon>
    </lineage>
</organism>
<evidence type="ECO:0000313" key="2">
    <source>
        <dbReference type="EMBL" id="KMK51179.1"/>
    </source>
</evidence>
<dbReference type="InterPro" id="IPR052022">
    <property type="entry name" value="26kDa_periplasmic_antigen"/>
</dbReference>
<feature type="chain" id="PRO_5005262786" evidence="1">
    <location>
        <begin position="22"/>
        <end position="237"/>
    </location>
</feature>
<protein>
    <submittedName>
        <fullName evidence="2">Periplasmic/secreted protein</fullName>
    </submittedName>
</protein>
<gene>
    <name evidence="2" type="ORF">RO21_07685</name>
</gene>
<comment type="caution">
    <text evidence="2">The sequence shown here is derived from an EMBL/GenBank/DDBJ whole genome shotgun (WGS) entry which is preliminary data.</text>
</comment>
<sequence length="237" mass="26104">MKLQKYAAILPLVFAGSSALADLPARANTGSVFHFSTQVSRTVEKDLMQTEVYSRQSGKNLADLKKSVSAQLNKVLEHAKQDTDIEVAAQGITHNVEYNEKGKVVGWTAEGSIQLKSRQFETLAKVLDQLGDKVAIRYIHFSVSPEKMVSLEDEMTLDIIKQFQHKAEVIQKGLNAKQYVLSDIQLDTPNSAHQGYPSPRVMYAMEAGAMKMKSDNLPLEAGKETISATASGKVTFE</sequence>
<keyword evidence="1" id="KW-0732">Signal</keyword>
<keyword evidence="3" id="KW-1185">Reference proteome</keyword>
<dbReference type="PATRIC" id="fig|67855.3.peg.1579"/>
<dbReference type="Gene3D" id="3.30.110.170">
    <property type="entry name" value="Protein of unknown function (DUF541), domain 1"/>
    <property type="match status" value="1"/>
</dbReference>
<dbReference type="STRING" id="67855.RO21_07685"/>
<proteinExistence type="predicted"/>
<evidence type="ECO:0000256" key="1">
    <source>
        <dbReference type="SAM" id="SignalP"/>
    </source>
</evidence>